<name>A0A1N7GCJ3_9GAMM</name>
<feature type="non-terminal residue" evidence="1">
    <location>
        <position position="1"/>
    </location>
</feature>
<evidence type="ECO:0000313" key="1">
    <source>
        <dbReference type="EMBL" id="SIS10289.1"/>
    </source>
</evidence>
<gene>
    <name evidence="1" type="ORF">SAMN02745664_1375</name>
</gene>
<evidence type="ECO:0000313" key="2">
    <source>
        <dbReference type="Proteomes" id="UP000187495"/>
    </source>
</evidence>
<dbReference type="Proteomes" id="UP000187495">
    <property type="component" value="Unassembled WGS sequence"/>
</dbReference>
<protein>
    <submittedName>
        <fullName evidence="1">Filamentous hemagglutinin</fullName>
    </submittedName>
</protein>
<dbReference type="AlphaFoldDB" id="A0A1N7GCJ3"/>
<keyword evidence="2" id="KW-1185">Reference proteome</keyword>
<organism evidence="1 2">
    <name type="scientific">Moraxella cuniculi DSM 21768</name>
    <dbReference type="NCBI Taxonomy" id="1122245"/>
    <lineage>
        <taxon>Bacteria</taxon>
        <taxon>Pseudomonadati</taxon>
        <taxon>Pseudomonadota</taxon>
        <taxon>Gammaproteobacteria</taxon>
        <taxon>Moraxellales</taxon>
        <taxon>Moraxellaceae</taxon>
        <taxon>Moraxella</taxon>
    </lineage>
</organism>
<reference evidence="2" key="1">
    <citation type="submission" date="2017-01" db="EMBL/GenBank/DDBJ databases">
        <authorList>
            <person name="Varghese N."/>
            <person name="Submissions S."/>
        </authorList>
    </citation>
    <scope>NUCLEOTIDE SEQUENCE [LARGE SCALE GENOMIC DNA]</scope>
    <source>
        <strain evidence="2">DSM 21768</strain>
    </source>
</reference>
<sequence>DSQNLYTNITTDDVTENKYINGIISNNFDKNKVQQEITLQQQVTFAFGQNAPKAVAEISDYAITKILNNPNLSTDEKLAETKKWAEGGIYRIALHTATAALATGTIEGAVSAGTTAYTIPKIDEYLTKQGFDETTRQTALLALSAGIGATIGGDTASTVNNVGQTRWNYLYHESALRNKQLTKKQKRSYSST</sequence>
<accession>A0A1N7GCJ3</accession>
<proteinExistence type="predicted"/>
<dbReference type="EMBL" id="FTNU01000037">
    <property type="protein sequence ID" value="SIS10289.1"/>
    <property type="molecule type" value="Genomic_DNA"/>
</dbReference>